<dbReference type="Proteomes" id="UP000316759">
    <property type="component" value="Unassembled WGS sequence"/>
</dbReference>
<reference evidence="3 4" key="1">
    <citation type="submission" date="2019-04" db="EMBL/GenBank/DDBJ databases">
        <title>Annotation for the trematode Fasciola gigantica.</title>
        <authorList>
            <person name="Choi Y.-J."/>
        </authorList>
    </citation>
    <scope>NUCLEOTIDE SEQUENCE [LARGE SCALE GENOMIC DNA]</scope>
    <source>
        <strain evidence="3">Uganda_cow_1</strain>
    </source>
</reference>
<gene>
    <name evidence="3" type="ORF">FGIG_07207</name>
</gene>
<comment type="caution">
    <text evidence="3">The sequence shown here is derived from an EMBL/GenBank/DDBJ whole genome shotgun (WGS) entry which is preliminary data.</text>
</comment>
<sequence>MNPLNWLPFYNEDKQGENFDGSLLVPLTVGLVSVVSSVLVGYRSGLLSRKQADSVIVKQFELAERSANPASSREMTKRKAPSKIGNKLSTTTSNPLAFVPSTLEGVVPVLETSSKPQNKQADDPKLHSANCEPTQQIHLPQTPKLDAQHIAPEDDITVHCATSKSTCASVKKTKKTKHSRQSHPEQEPTHGNDIKSTEPEAAWVVVTSKKLKQSSGAVPIDQANQKVSKKKSRISESVSENKNGISTQPEITSLPADPQAHGDIVLGEADKPAVTYSIPEVSTLKTPKPPSASPLGNASARQTAEKYQQQSTGDHVIATDRPVICHVQDNDRCYASLSQTSVASASSKPHIPSNTITNAVAPDSHPSGSQNFRSVSASLPATFELLTQHLSAQVGAKELECQLLRDEVIRLREEVGVLKQGVPIKHPISVDVETMTAPQEPPVSLASDALSNVAHDAESSKTTSSNILLPDSPETVLLLTLQKEIERLAREMKLSQQRNENLEARLATANKQLTTAKSESAKQVKLIQQELGAQTKRLQQSEGAQHRLEEELRESLQQLECTRRKAEQWERERAILVNERDQLTRERETLTSQHQTCLSELENSHRTTEELRATLREVELRAQSLERDRSVVLGESHSRIAQLEAQLSVSQEQEQSERAHLQTVESALAQLSTDAEHLRGQLTEKEQELESWKEKTESLQRSVSELSEQQKLAGTRTSLAAETIQSVSDTEPVAASSLTLLEATTQTDPEPRTEFESESLTATADTVLGTNYRTSELEVSQLNTVAISPLPEPIDDVTDEDLKAEVARYKSALNMTELVLADLQNSVDEEAERWRKALDASRMECEVLEDRLTKTESSLNLITEERDVLLKKLEEIPSRCDSQQDRVSVGHQSIEDDRSSVQSLTVARMLDSVRFDETTPKPELIRLLNKFRYLIQVEHDALKKEQNISSELQSQLALLQRRISSSQSSVSESALNGIHPLPPLPAESKSTSVAGFLSDVPIKSDVPIDRGDQASGDGDITAPPVPDSAVKSVVVAEVDAVPGVLANGQHPSDSVNADSVAP</sequence>
<feature type="region of interest" description="Disordered" evidence="2">
    <location>
        <begin position="167"/>
        <end position="197"/>
    </location>
</feature>
<keyword evidence="4" id="KW-1185">Reference proteome</keyword>
<organism evidence="3 4">
    <name type="scientific">Fasciola gigantica</name>
    <name type="common">Giant liver fluke</name>
    <dbReference type="NCBI Taxonomy" id="46835"/>
    <lineage>
        <taxon>Eukaryota</taxon>
        <taxon>Metazoa</taxon>
        <taxon>Spiralia</taxon>
        <taxon>Lophotrochozoa</taxon>
        <taxon>Platyhelminthes</taxon>
        <taxon>Trematoda</taxon>
        <taxon>Digenea</taxon>
        <taxon>Plagiorchiida</taxon>
        <taxon>Echinostomata</taxon>
        <taxon>Echinostomatoidea</taxon>
        <taxon>Fasciolidae</taxon>
        <taxon>Fasciola</taxon>
    </lineage>
</organism>
<dbReference type="PANTHER" id="PTHR45615">
    <property type="entry name" value="MYOSIN HEAVY CHAIN, NON-MUSCLE"/>
    <property type="match status" value="1"/>
</dbReference>
<feature type="compositionally biased region" description="Basic residues" evidence="2">
    <location>
        <begin position="171"/>
        <end position="181"/>
    </location>
</feature>
<feature type="compositionally biased region" description="Basic and acidic residues" evidence="2">
    <location>
        <begin position="182"/>
        <end position="197"/>
    </location>
</feature>
<dbReference type="AlphaFoldDB" id="A0A504YZ20"/>
<feature type="compositionally biased region" description="Polar residues" evidence="2">
    <location>
        <begin position="235"/>
        <end position="251"/>
    </location>
</feature>
<feature type="region of interest" description="Disordered" evidence="2">
    <location>
        <begin position="66"/>
        <end position="91"/>
    </location>
</feature>
<feature type="region of interest" description="Disordered" evidence="2">
    <location>
        <begin position="281"/>
        <end position="314"/>
    </location>
</feature>
<feature type="compositionally biased region" description="Polar residues" evidence="2">
    <location>
        <begin position="294"/>
        <end position="313"/>
    </location>
</feature>
<protein>
    <submittedName>
        <fullName evidence="3">Uncharacterized protein</fullName>
    </submittedName>
</protein>
<proteinExistence type="predicted"/>
<feature type="coiled-coil region" evidence="1">
    <location>
        <begin position="661"/>
        <end position="709"/>
    </location>
</feature>
<evidence type="ECO:0000256" key="1">
    <source>
        <dbReference type="SAM" id="Coils"/>
    </source>
</evidence>
<feature type="coiled-coil region" evidence="1">
    <location>
        <begin position="831"/>
        <end position="865"/>
    </location>
</feature>
<name>A0A504YZ20_FASGI</name>
<feature type="region of interest" description="Disordered" evidence="2">
    <location>
        <begin position="216"/>
        <end position="261"/>
    </location>
</feature>
<dbReference type="OrthoDB" id="6268529at2759"/>
<evidence type="ECO:0000313" key="3">
    <source>
        <dbReference type="EMBL" id="TPP65321.1"/>
    </source>
</evidence>
<dbReference type="EMBL" id="SUNJ01003361">
    <property type="protein sequence ID" value="TPP65321.1"/>
    <property type="molecule type" value="Genomic_DNA"/>
</dbReference>
<accession>A0A504YZ20</accession>
<dbReference type="PANTHER" id="PTHR45615:SF80">
    <property type="entry name" value="GRIP DOMAIN-CONTAINING PROTEIN"/>
    <property type="match status" value="1"/>
</dbReference>
<feature type="region of interest" description="Disordered" evidence="2">
    <location>
        <begin position="1002"/>
        <end position="1026"/>
    </location>
</feature>
<dbReference type="STRING" id="46835.A0A504YZ20"/>
<keyword evidence="1" id="KW-0175">Coiled coil</keyword>
<feature type="coiled-coil region" evidence="1">
    <location>
        <begin position="478"/>
        <end position="628"/>
    </location>
</feature>
<evidence type="ECO:0000256" key="2">
    <source>
        <dbReference type="SAM" id="MobiDB-lite"/>
    </source>
</evidence>
<evidence type="ECO:0000313" key="4">
    <source>
        <dbReference type="Proteomes" id="UP000316759"/>
    </source>
</evidence>